<dbReference type="CDD" id="cd06170">
    <property type="entry name" value="LuxR_C_like"/>
    <property type="match status" value="1"/>
</dbReference>
<proteinExistence type="predicted"/>
<dbReference type="eggNOG" id="COG2197">
    <property type="taxonomic scope" value="Bacteria"/>
</dbReference>
<evidence type="ECO:0000259" key="5">
    <source>
        <dbReference type="PROSITE" id="PS50043"/>
    </source>
</evidence>
<dbReference type="SMART" id="SM00421">
    <property type="entry name" value="HTH_LUXR"/>
    <property type="match status" value="1"/>
</dbReference>
<dbReference type="Pfam" id="PF00196">
    <property type="entry name" value="GerE"/>
    <property type="match status" value="1"/>
</dbReference>
<dbReference type="PANTHER" id="PTHR44688:SF16">
    <property type="entry name" value="DNA-BINDING TRANSCRIPTIONAL ACTIVATOR DEVR_DOSR"/>
    <property type="match status" value="1"/>
</dbReference>
<gene>
    <name evidence="6" type="ordered locus">MODMU_1816</name>
</gene>
<dbReference type="PANTHER" id="PTHR44688">
    <property type="entry name" value="DNA-BINDING TRANSCRIPTIONAL ACTIVATOR DEVR_DOSR"/>
    <property type="match status" value="1"/>
</dbReference>
<organism evidence="6 7">
    <name type="scientific">Modestobacter italicus (strain DSM 44449 / CECT 9708 / BC 501)</name>
    <dbReference type="NCBI Taxonomy" id="2732864"/>
    <lineage>
        <taxon>Bacteria</taxon>
        <taxon>Bacillati</taxon>
        <taxon>Actinomycetota</taxon>
        <taxon>Actinomycetes</taxon>
        <taxon>Geodermatophilales</taxon>
        <taxon>Geodermatophilaceae</taxon>
        <taxon>Modestobacter</taxon>
    </lineage>
</organism>
<evidence type="ECO:0000256" key="4">
    <source>
        <dbReference type="SAM" id="MobiDB-lite"/>
    </source>
</evidence>
<dbReference type="Proteomes" id="UP000006461">
    <property type="component" value="Chromosome"/>
</dbReference>
<dbReference type="Gene3D" id="1.10.10.10">
    <property type="entry name" value="Winged helix-like DNA-binding domain superfamily/Winged helix DNA-binding domain"/>
    <property type="match status" value="1"/>
</dbReference>
<feature type="domain" description="HTH luxR-type" evidence="5">
    <location>
        <begin position="186"/>
        <end position="251"/>
    </location>
</feature>
<dbReference type="KEGG" id="mmar:MODMU_1816"/>
<sequence>MTTSELYAADVKDLVQVLEDSRQDDPGPAMPWALLEGLQELVPCDHEVSYQHHAPRARHTLLMQGVEPGGVHLGLERPDPSPPDDPFWRVWWGSWCSWPQLTGNTRSVIHTGDFYATDRDWRAGPLAELVQPVRWGMIVSLPAAPGEARRVNFMRTAGPPFTERDRQVAMLLRPHLQEVWLDAERRRAGVPKLTPREWEVLALAAGGLPYAEIATQLFISVGTVRKHMEHVRERLGVHSIPAAAAIALPHAPAHLRTPRGPRSTAGAPRPPSQRAGPTGGR</sequence>
<evidence type="ECO:0000256" key="2">
    <source>
        <dbReference type="ARBA" id="ARBA00023125"/>
    </source>
</evidence>
<dbReference type="PROSITE" id="PS50043">
    <property type="entry name" value="HTH_LUXR_2"/>
    <property type="match status" value="1"/>
</dbReference>
<dbReference type="SUPFAM" id="SSF46894">
    <property type="entry name" value="C-terminal effector domain of the bipartite response regulators"/>
    <property type="match status" value="1"/>
</dbReference>
<dbReference type="GO" id="GO:0006355">
    <property type="term" value="P:regulation of DNA-templated transcription"/>
    <property type="evidence" value="ECO:0007669"/>
    <property type="project" value="InterPro"/>
</dbReference>
<evidence type="ECO:0000313" key="7">
    <source>
        <dbReference type="Proteomes" id="UP000006461"/>
    </source>
</evidence>
<feature type="region of interest" description="Disordered" evidence="4">
    <location>
        <begin position="251"/>
        <end position="281"/>
    </location>
</feature>
<keyword evidence="2" id="KW-0238">DNA-binding</keyword>
<keyword evidence="1" id="KW-0805">Transcription regulation</keyword>
<dbReference type="InterPro" id="IPR016032">
    <property type="entry name" value="Sig_transdc_resp-reg_C-effctor"/>
</dbReference>
<dbReference type="HOGENOM" id="CLU_1048942_0_0_11"/>
<name>I4EV40_MODI5</name>
<dbReference type="OrthoDB" id="3518313at2"/>
<reference evidence="6 7" key="1">
    <citation type="journal article" date="2012" name="J. Bacteriol.">
        <title>Genome Sequence of Radiation-Resistant Modestobacter marinus Strain BC501, a Representative Actinobacterium That Thrives on Calcareous Stone Surfaces.</title>
        <authorList>
            <person name="Normand P."/>
            <person name="Gury J."/>
            <person name="Pujic P."/>
            <person name="Chouaia B."/>
            <person name="Crotti E."/>
            <person name="Brusetti L."/>
            <person name="Daffonchio D."/>
            <person name="Vacherie B."/>
            <person name="Barbe V."/>
            <person name="Medigue C."/>
            <person name="Calteau A."/>
            <person name="Ghodhbane-Gtari F."/>
            <person name="Essoussi I."/>
            <person name="Nouioui I."/>
            <person name="Abbassi-Ghozzi I."/>
            <person name="Gtari M."/>
        </authorList>
    </citation>
    <scope>NUCLEOTIDE SEQUENCE [LARGE SCALE GENOMIC DNA]</scope>
    <source>
        <strain evidence="7">BC 501</strain>
    </source>
</reference>
<evidence type="ECO:0000256" key="3">
    <source>
        <dbReference type="ARBA" id="ARBA00023163"/>
    </source>
</evidence>
<dbReference type="PRINTS" id="PR00038">
    <property type="entry name" value="HTHLUXR"/>
</dbReference>
<accession>I4EV40</accession>
<keyword evidence="7" id="KW-1185">Reference proteome</keyword>
<dbReference type="STRING" id="477641.MODMU_1816"/>
<dbReference type="AlphaFoldDB" id="I4EV40"/>
<dbReference type="EMBL" id="FO203431">
    <property type="protein sequence ID" value="CCH87253.1"/>
    <property type="molecule type" value="Genomic_DNA"/>
</dbReference>
<dbReference type="PROSITE" id="PS00622">
    <property type="entry name" value="HTH_LUXR_1"/>
    <property type="match status" value="1"/>
</dbReference>
<evidence type="ECO:0000313" key="6">
    <source>
        <dbReference type="EMBL" id="CCH87253.1"/>
    </source>
</evidence>
<dbReference type="GO" id="GO:0003677">
    <property type="term" value="F:DNA binding"/>
    <property type="evidence" value="ECO:0007669"/>
    <property type="project" value="UniProtKB-KW"/>
</dbReference>
<dbReference type="InterPro" id="IPR036388">
    <property type="entry name" value="WH-like_DNA-bd_sf"/>
</dbReference>
<dbReference type="InterPro" id="IPR000792">
    <property type="entry name" value="Tscrpt_reg_LuxR_C"/>
</dbReference>
<keyword evidence="3" id="KW-0804">Transcription</keyword>
<protein>
    <submittedName>
        <fullName evidence="6">Two component transcriptional regulator, LuxR family</fullName>
    </submittedName>
</protein>
<evidence type="ECO:0000256" key="1">
    <source>
        <dbReference type="ARBA" id="ARBA00023015"/>
    </source>
</evidence>